<feature type="compositionally biased region" description="Polar residues" evidence="1">
    <location>
        <begin position="144"/>
        <end position="159"/>
    </location>
</feature>
<gene>
    <name evidence="3" type="ORF">AVEN_238258_1</name>
    <name evidence="2" type="ORF">AVEN_799_1</name>
</gene>
<accession>A0A4Y2VHI9</accession>
<evidence type="ECO:0000256" key="1">
    <source>
        <dbReference type="SAM" id="MobiDB-lite"/>
    </source>
</evidence>
<feature type="non-terminal residue" evidence="3">
    <location>
        <position position="337"/>
    </location>
</feature>
<keyword evidence="4" id="KW-1185">Reference proteome</keyword>
<sequence>MMSENSLSSMNLGTVLEHSVSPITNRIQQKFINEARGVQPPSVENFTISGRINEEIDGNDEIKVLWTKTAIKQEKIDDKAVDDDDEIKVLLCAITTKQEKIDDEISPQNLTAETSGNNLFSHQNDIPQNTSSLEIISIEKSPQKAGNENDVGTSGSLPTCPSKDTDKFKKVRESFGASSNKIRQEPVTRAEISKCIENLNLSTSICRNETDRGNELNICSQEFINTLNADASIIDLTVVSSDNASRTEASTSQSVFECVDHIEEVVSPNLLRNVASTRNPHSTSISVELPSGTRRELSLLSTIPNLSQIFAMKCARRPSLDDCDDNRSCSKDIHPSK</sequence>
<evidence type="ECO:0000313" key="3">
    <source>
        <dbReference type="EMBL" id="GBO24081.1"/>
    </source>
</evidence>
<feature type="region of interest" description="Disordered" evidence="1">
    <location>
        <begin position="142"/>
        <end position="163"/>
    </location>
</feature>
<evidence type="ECO:0000313" key="4">
    <source>
        <dbReference type="Proteomes" id="UP000499080"/>
    </source>
</evidence>
<proteinExistence type="predicted"/>
<reference evidence="3 4" key="1">
    <citation type="journal article" date="2019" name="Sci. Rep.">
        <title>Orb-weaving spider Araneus ventricosus genome elucidates the spidroin gene catalogue.</title>
        <authorList>
            <person name="Kono N."/>
            <person name="Nakamura H."/>
            <person name="Ohtoshi R."/>
            <person name="Moran D.A.P."/>
            <person name="Shinohara A."/>
            <person name="Yoshida Y."/>
            <person name="Fujiwara M."/>
            <person name="Mori M."/>
            <person name="Tomita M."/>
            <person name="Arakawa K."/>
        </authorList>
    </citation>
    <scope>NUCLEOTIDE SEQUENCE [LARGE SCALE GENOMIC DNA]</scope>
</reference>
<dbReference type="Proteomes" id="UP000499080">
    <property type="component" value="Unassembled WGS sequence"/>
</dbReference>
<feature type="compositionally biased region" description="Polar residues" evidence="1">
    <location>
        <begin position="106"/>
        <end position="126"/>
    </location>
</feature>
<evidence type="ECO:0000313" key="2">
    <source>
        <dbReference type="EMBL" id="GBO23701.1"/>
    </source>
</evidence>
<dbReference type="EMBL" id="BGPR01046751">
    <property type="protein sequence ID" value="GBO23701.1"/>
    <property type="molecule type" value="Genomic_DNA"/>
</dbReference>
<protein>
    <submittedName>
        <fullName evidence="3">Uncharacterized protein</fullName>
    </submittedName>
</protein>
<comment type="caution">
    <text evidence="3">The sequence shown here is derived from an EMBL/GenBank/DDBJ whole genome shotgun (WGS) entry which is preliminary data.</text>
</comment>
<feature type="region of interest" description="Disordered" evidence="1">
    <location>
        <begin position="105"/>
        <end position="126"/>
    </location>
</feature>
<name>A0A4Y2VHI9_ARAVE</name>
<organism evidence="3 4">
    <name type="scientific">Araneus ventricosus</name>
    <name type="common">Orbweaver spider</name>
    <name type="synonym">Epeira ventricosa</name>
    <dbReference type="NCBI Taxonomy" id="182803"/>
    <lineage>
        <taxon>Eukaryota</taxon>
        <taxon>Metazoa</taxon>
        <taxon>Ecdysozoa</taxon>
        <taxon>Arthropoda</taxon>
        <taxon>Chelicerata</taxon>
        <taxon>Arachnida</taxon>
        <taxon>Araneae</taxon>
        <taxon>Araneomorphae</taxon>
        <taxon>Entelegynae</taxon>
        <taxon>Araneoidea</taxon>
        <taxon>Araneidae</taxon>
        <taxon>Araneus</taxon>
    </lineage>
</organism>
<dbReference type="EMBL" id="BGPR01047074">
    <property type="protein sequence ID" value="GBO24081.1"/>
    <property type="molecule type" value="Genomic_DNA"/>
</dbReference>
<dbReference type="AlphaFoldDB" id="A0A4Y2VHI9"/>